<reference evidence="8" key="2">
    <citation type="submission" date="2025-08" db="UniProtKB">
        <authorList>
            <consortium name="Ensembl"/>
        </authorList>
    </citation>
    <scope>IDENTIFICATION</scope>
</reference>
<dbReference type="EMBL" id="AFYH01178770">
    <property type="status" value="NOT_ANNOTATED_CDS"/>
    <property type="molecule type" value="Genomic_DNA"/>
</dbReference>
<dbReference type="Gene3D" id="1.25.40.10">
    <property type="entry name" value="Tetratricopeptide repeat domain"/>
    <property type="match status" value="2"/>
</dbReference>
<keyword evidence="3" id="KW-0677">Repeat</keyword>
<evidence type="ECO:0000313" key="9">
    <source>
        <dbReference type="Proteomes" id="UP000008672"/>
    </source>
</evidence>
<dbReference type="PANTHER" id="PTHR17204">
    <property type="entry name" value="PRE-MRNA PROCESSING PROTEIN PRP39-RELATED"/>
    <property type="match status" value="1"/>
</dbReference>
<dbReference type="EMBL" id="AFYH01178775">
    <property type="status" value="NOT_ANNOTATED_CDS"/>
    <property type="molecule type" value="Genomic_DNA"/>
</dbReference>
<protein>
    <recommendedName>
        <fullName evidence="10">Suppressor of forked domain-containing protein</fullName>
    </recommendedName>
</protein>
<reference evidence="9" key="1">
    <citation type="submission" date="2011-08" db="EMBL/GenBank/DDBJ databases">
        <title>The draft genome of Latimeria chalumnae.</title>
        <authorList>
            <person name="Di Palma F."/>
            <person name="Alfoldi J."/>
            <person name="Johnson J."/>
            <person name="Berlin A."/>
            <person name="Gnerre S."/>
            <person name="Jaffe D."/>
            <person name="MacCallum I."/>
            <person name="Young S."/>
            <person name="Walker B.J."/>
            <person name="Lander E."/>
            <person name="Lindblad-Toh K."/>
        </authorList>
    </citation>
    <scope>NUCLEOTIDE SEQUENCE [LARGE SCALE GENOMIC DNA]</scope>
    <source>
        <strain evidence="9">Wild caught</strain>
    </source>
</reference>
<sequence length="512" mass="58955">MNNPESTLKIRSVFESAVAAAGMDFHSDKLWEMYMDWEKEQGELKAVTAIYNRVISVPTQLYSHHFEKYKEHVMNNLPKDILTTDELLWMKSKVTTEAEEPSAEPEEEDAPPGDDAPPGVDIADQESEVSLLGESDREKARELLIAMQQEFYTLNEQQVSLRWNFEEGIKRPYFHVRPLERAQLKNWRDYLDFEIANGSHERVIVLFERCVIACALYEEFWIKYAKYLEGHSIDRTRNVFQRACGVHLPKKPNVHLHWAMFEEKQGNLEESRRIMRSFDEAVPGLAIVGLRRANLERRQGNLEEAESLLREVIRLNEGTPLASFYSSKLARQLVKVQKNLVRARKVLMEAIEKDPENSKLHLNLLELEFSSDVRQNEGNVLNCIERVLQSNLPTEIKIIFSQRRVEFLEDFGSSIQNLLTAYDEHQKLLKQVSTKKRAAENGPTEESQSKKAKDGSLTATTAATTATASSTAMMGGDMTNSQAAYNYGSWYQHYGAYAYQNPWNYNQYYSQS</sequence>
<dbReference type="GeneTree" id="ENSGT00390000005033"/>
<keyword evidence="6" id="KW-0175">Coiled coil</keyword>
<dbReference type="InterPro" id="IPR003107">
    <property type="entry name" value="HAT"/>
</dbReference>
<dbReference type="Pfam" id="PF23240">
    <property type="entry name" value="HAT_PRP39_N"/>
    <property type="match status" value="1"/>
</dbReference>
<dbReference type="GO" id="GO:0071004">
    <property type="term" value="C:U2-type prespliceosome"/>
    <property type="evidence" value="ECO:0007669"/>
    <property type="project" value="TreeGrafter"/>
</dbReference>
<dbReference type="PANTHER" id="PTHR17204:SF33">
    <property type="entry name" value="PRE-MRNA-PROCESSING FACTOR 39 ISOFORM X1"/>
    <property type="match status" value="1"/>
</dbReference>
<dbReference type="HOGENOM" id="CLU_007434_2_1_1"/>
<feature type="region of interest" description="Disordered" evidence="7">
    <location>
        <begin position="94"/>
        <end position="122"/>
    </location>
</feature>
<keyword evidence="9" id="KW-1185">Reference proteome</keyword>
<dbReference type="Pfam" id="PF23241">
    <property type="entry name" value="HAT_PRP39_C"/>
    <property type="match status" value="1"/>
</dbReference>
<dbReference type="EMBL" id="AFYH01178773">
    <property type="status" value="NOT_ANNOTATED_CDS"/>
    <property type="molecule type" value="Genomic_DNA"/>
</dbReference>
<name>M3XL56_LATCH</name>
<evidence type="ECO:0000256" key="4">
    <source>
        <dbReference type="ARBA" id="ARBA00023187"/>
    </source>
</evidence>
<keyword evidence="4" id="KW-0508">mRNA splicing</keyword>
<reference evidence="8" key="3">
    <citation type="submission" date="2025-09" db="UniProtKB">
        <authorList>
            <consortium name="Ensembl"/>
        </authorList>
    </citation>
    <scope>IDENTIFICATION</scope>
</reference>
<dbReference type="AlphaFoldDB" id="M3XL56"/>
<keyword evidence="2" id="KW-0507">mRNA processing</keyword>
<evidence type="ECO:0000256" key="7">
    <source>
        <dbReference type="SAM" id="MobiDB-lite"/>
    </source>
</evidence>
<evidence type="ECO:0008006" key="10">
    <source>
        <dbReference type="Google" id="ProtNLM"/>
    </source>
</evidence>
<dbReference type="SMART" id="SM00386">
    <property type="entry name" value="HAT"/>
    <property type="match status" value="5"/>
</dbReference>
<evidence type="ECO:0000256" key="6">
    <source>
        <dbReference type="SAM" id="Coils"/>
    </source>
</evidence>
<accession>M3XL56</accession>
<keyword evidence="5" id="KW-0539">Nucleus</keyword>
<evidence type="ECO:0000256" key="1">
    <source>
        <dbReference type="ARBA" id="ARBA00004123"/>
    </source>
</evidence>
<dbReference type="InParanoid" id="M3XL56"/>
<dbReference type="GO" id="GO:0000243">
    <property type="term" value="C:commitment complex"/>
    <property type="evidence" value="ECO:0007669"/>
    <property type="project" value="TreeGrafter"/>
</dbReference>
<evidence type="ECO:0000256" key="2">
    <source>
        <dbReference type="ARBA" id="ARBA00022664"/>
    </source>
</evidence>
<proteinExistence type="predicted"/>
<organism evidence="8 9">
    <name type="scientific">Latimeria chalumnae</name>
    <name type="common">Coelacanth</name>
    <dbReference type="NCBI Taxonomy" id="7897"/>
    <lineage>
        <taxon>Eukaryota</taxon>
        <taxon>Metazoa</taxon>
        <taxon>Chordata</taxon>
        <taxon>Craniata</taxon>
        <taxon>Vertebrata</taxon>
        <taxon>Euteleostomi</taxon>
        <taxon>Coelacanthiformes</taxon>
        <taxon>Coelacanthidae</taxon>
        <taxon>Latimeria</taxon>
    </lineage>
</organism>
<feature type="coiled-coil region" evidence="6">
    <location>
        <begin position="295"/>
        <end position="353"/>
    </location>
</feature>
<dbReference type="InterPro" id="IPR011990">
    <property type="entry name" value="TPR-like_helical_dom_sf"/>
</dbReference>
<feature type="compositionally biased region" description="Acidic residues" evidence="7">
    <location>
        <begin position="97"/>
        <end position="112"/>
    </location>
</feature>
<dbReference type="GO" id="GO:0005685">
    <property type="term" value="C:U1 snRNP"/>
    <property type="evidence" value="ECO:0007669"/>
    <property type="project" value="TreeGrafter"/>
</dbReference>
<dbReference type="Ensembl" id="ENSLACT00000025701.1">
    <property type="protein sequence ID" value="ENSLACP00000023462.1"/>
    <property type="gene ID" value="ENSLACG00000007711.2"/>
</dbReference>
<dbReference type="InterPro" id="IPR059164">
    <property type="entry name" value="HAT_PRP39_C"/>
</dbReference>
<dbReference type="Proteomes" id="UP000008672">
    <property type="component" value="Unassembled WGS sequence"/>
</dbReference>
<dbReference type="EMBL" id="AFYH01178771">
    <property type="status" value="NOT_ANNOTATED_CDS"/>
    <property type="molecule type" value="Genomic_DNA"/>
</dbReference>
<dbReference type="EMBL" id="AFYH01178772">
    <property type="status" value="NOT_ANNOTATED_CDS"/>
    <property type="molecule type" value="Genomic_DNA"/>
</dbReference>
<evidence type="ECO:0000313" key="8">
    <source>
        <dbReference type="Ensembl" id="ENSLACP00000023462.1"/>
    </source>
</evidence>
<dbReference type="STRING" id="7897.ENSLACP00000023462"/>
<comment type="subcellular location">
    <subcellularLocation>
        <location evidence="1">Nucleus</location>
    </subcellularLocation>
</comment>
<dbReference type="SUPFAM" id="SSF48452">
    <property type="entry name" value="TPR-like"/>
    <property type="match status" value="2"/>
</dbReference>
<dbReference type="GO" id="GO:0030627">
    <property type="term" value="F:pre-mRNA 5'-splice site binding"/>
    <property type="evidence" value="ECO:0007669"/>
    <property type="project" value="TreeGrafter"/>
</dbReference>
<evidence type="ECO:0000256" key="3">
    <source>
        <dbReference type="ARBA" id="ARBA00022737"/>
    </source>
</evidence>
<dbReference type="FunFam" id="1.25.40.10:FF:000063">
    <property type="entry name" value="Pre-mRNA processing factor 39"/>
    <property type="match status" value="1"/>
</dbReference>
<dbReference type="EMBL" id="AFYH01178774">
    <property type="status" value="NOT_ANNOTATED_CDS"/>
    <property type="molecule type" value="Genomic_DNA"/>
</dbReference>
<dbReference type="eggNOG" id="KOG1258">
    <property type="taxonomic scope" value="Eukaryota"/>
</dbReference>
<gene>
    <name evidence="8" type="primary">LOC102367617</name>
</gene>
<dbReference type="Bgee" id="ENSLACG00000007711">
    <property type="expression patterns" value="Expressed in pectoral fin and 6 other cell types or tissues"/>
</dbReference>
<dbReference type="GO" id="GO:0000395">
    <property type="term" value="P:mRNA 5'-splice site recognition"/>
    <property type="evidence" value="ECO:0007669"/>
    <property type="project" value="TreeGrafter"/>
</dbReference>
<evidence type="ECO:0000256" key="5">
    <source>
        <dbReference type="ARBA" id="ARBA00023242"/>
    </source>
</evidence>
<dbReference type="OMA" id="FQRACGY"/>
<feature type="region of interest" description="Disordered" evidence="7">
    <location>
        <begin position="433"/>
        <end position="460"/>
    </location>
</feature>